<evidence type="ECO:0000256" key="1">
    <source>
        <dbReference type="ARBA" id="ARBA00023015"/>
    </source>
</evidence>
<proteinExistence type="predicted"/>
<dbReference type="InterPro" id="IPR009057">
    <property type="entry name" value="Homeodomain-like_sf"/>
</dbReference>
<dbReference type="EMBL" id="DVLW01000179">
    <property type="protein sequence ID" value="HIT94834.1"/>
    <property type="molecule type" value="Genomic_DNA"/>
</dbReference>
<dbReference type="InterPro" id="IPR003313">
    <property type="entry name" value="AraC-bd"/>
</dbReference>
<evidence type="ECO:0000313" key="6">
    <source>
        <dbReference type="Proteomes" id="UP000824160"/>
    </source>
</evidence>
<comment type="caution">
    <text evidence="5">The sequence shown here is derived from an EMBL/GenBank/DDBJ whole genome shotgun (WGS) entry which is preliminary data.</text>
</comment>
<dbReference type="Gene3D" id="2.60.120.10">
    <property type="entry name" value="Jelly Rolls"/>
    <property type="match status" value="1"/>
</dbReference>
<dbReference type="PROSITE" id="PS01124">
    <property type="entry name" value="HTH_ARAC_FAMILY_2"/>
    <property type="match status" value="1"/>
</dbReference>
<dbReference type="PANTHER" id="PTHR43280:SF34">
    <property type="entry name" value="ARAC-FAMILY TRANSCRIPTIONAL REGULATOR"/>
    <property type="match status" value="1"/>
</dbReference>
<accession>A0A9D1H903</accession>
<feature type="domain" description="HTH araC/xylS-type" evidence="4">
    <location>
        <begin position="167"/>
        <end position="264"/>
    </location>
</feature>
<reference evidence="5" key="2">
    <citation type="journal article" date="2021" name="PeerJ">
        <title>Extensive microbial diversity within the chicken gut microbiome revealed by metagenomics and culture.</title>
        <authorList>
            <person name="Gilroy R."/>
            <person name="Ravi A."/>
            <person name="Getino M."/>
            <person name="Pursley I."/>
            <person name="Horton D.L."/>
            <person name="Alikhan N.F."/>
            <person name="Baker D."/>
            <person name="Gharbi K."/>
            <person name="Hall N."/>
            <person name="Watson M."/>
            <person name="Adriaenssens E.M."/>
            <person name="Foster-Nyarko E."/>
            <person name="Jarju S."/>
            <person name="Secka A."/>
            <person name="Antonio M."/>
            <person name="Oren A."/>
            <person name="Chaudhuri R.R."/>
            <person name="La Ragione R."/>
            <person name="Hildebrand F."/>
            <person name="Pallen M.J."/>
        </authorList>
    </citation>
    <scope>NUCLEOTIDE SEQUENCE</scope>
    <source>
        <strain evidence="5">ChiBcec7-5410</strain>
    </source>
</reference>
<evidence type="ECO:0000256" key="3">
    <source>
        <dbReference type="ARBA" id="ARBA00023163"/>
    </source>
</evidence>
<dbReference type="Pfam" id="PF12833">
    <property type="entry name" value="HTH_18"/>
    <property type="match status" value="1"/>
</dbReference>
<dbReference type="GO" id="GO:0043565">
    <property type="term" value="F:sequence-specific DNA binding"/>
    <property type="evidence" value="ECO:0007669"/>
    <property type="project" value="InterPro"/>
</dbReference>
<dbReference type="InterPro" id="IPR037923">
    <property type="entry name" value="HTH-like"/>
</dbReference>
<dbReference type="Gene3D" id="1.10.10.60">
    <property type="entry name" value="Homeodomain-like"/>
    <property type="match status" value="2"/>
</dbReference>
<evidence type="ECO:0000256" key="2">
    <source>
        <dbReference type="ARBA" id="ARBA00023125"/>
    </source>
</evidence>
<dbReference type="Pfam" id="PF02311">
    <property type="entry name" value="AraC_binding"/>
    <property type="match status" value="1"/>
</dbReference>
<keyword evidence="1" id="KW-0805">Transcription regulation</keyword>
<dbReference type="AlphaFoldDB" id="A0A9D1H903"/>
<gene>
    <name evidence="5" type="ORF">IAC43_06580</name>
</gene>
<evidence type="ECO:0000313" key="5">
    <source>
        <dbReference type="EMBL" id="HIT94834.1"/>
    </source>
</evidence>
<dbReference type="GO" id="GO:0003700">
    <property type="term" value="F:DNA-binding transcription factor activity"/>
    <property type="evidence" value="ECO:0007669"/>
    <property type="project" value="InterPro"/>
</dbReference>
<organism evidence="5 6">
    <name type="scientific">Candidatus Faecivivens stercoripullorum</name>
    <dbReference type="NCBI Taxonomy" id="2840805"/>
    <lineage>
        <taxon>Bacteria</taxon>
        <taxon>Bacillati</taxon>
        <taxon>Bacillota</taxon>
        <taxon>Clostridia</taxon>
        <taxon>Eubacteriales</taxon>
        <taxon>Oscillospiraceae</taxon>
        <taxon>Oscillospiraceae incertae sedis</taxon>
        <taxon>Candidatus Faecivivens</taxon>
    </lineage>
</organism>
<evidence type="ECO:0000259" key="4">
    <source>
        <dbReference type="PROSITE" id="PS01124"/>
    </source>
</evidence>
<dbReference type="SUPFAM" id="SSF51215">
    <property type="entry name" value="Regulatory protein AraC"/>
    <property type="match status" value="1"/>
</dbReference>
<protein>
    <submittedName>
        <fullName evidence="5">Helix-turn-helix transcriptional regulator</fullName>
    </submittedName>
</protein>
<dbReference type="PANTHER" id="PTHR43280">
    <property type="entry name" value="ARAC-FAMILY TRANSCRIPTIONAL REGULATOR"/>
    <property type="match status" value="1"/>
</dbReference>
<name>A0A9D1H903_9FIRM</name>
<dbReference type="InterPro" id="IPR018060">
    <property type="entry name" value="HTH_AraC"/>
</dbReference>
<dbReference type="SMART" id="SM00342">
    <property type="entry name" value="HTH_ARAC"/>
    <property type="match status" value="1"/>
</dbReference>
<sequence length="265" mass="30201">MANEVLTEYANLSHSFSNIATDEYALHCHTVFEVYYFIRGQVSYLVEGKRYQPTPHSVLLLAPGTFHGVRVESSQLYERYALHFQKDALIGPRQQLLLQPFYDQDIYFEGVDAFHLEEYFRSMLECEPNEQQQELMSIRLEGMLSQIVRMHRLGNTSGVAQQSGTIDQIISFLNLSLGEPITLESLSERFFLSKNHLNCLFKQATGTTVRNYLIHKRVAAAHEMIRLGTPASIAAERCGFGDYSAFFRAYKKILGVSPTNVSRGK</sequence>
<keyword evidence="3" id="KW-0804">Transcription</keyword>
<dbReference type="SUPFAM" id="SSF46689">
    <property type="entry name" value="Homeodomain-like"/>
    <property type="match status" value="2"/>
</dbReference>
<dbReference type="InterPro" id="IPR014710">
    <property type="entry name" value="RmlC-like_jellyroll"/>
</dbReference>
<reference evidence="5" key="1">
    <citation type="submission" date="2020-10" db="EMBL/GenBank/DDBJ databases">
        <authorList>
            <person name="Gilroy R."/>
        </authorList>
    </citation>
    <scope>NUCLEOTIDE SEQUENCE</scope>
    <source>
        <strain evidence="5">ChiBcec7-5410</strain>
    </source>
</reference>
<dbReference type="Proteomes" id="UP000824160">
    <property type="component" value="Unassembled WGS sequence"/>
</dbReference>
<keyword evidence="2" id="KW-0238">DNA-binding</keyword>